<feature type="transmembrane region" description="Helical" evidence="2">
    <location>
        <begin position="66"/>
        <end position="83"/>
    </location>
</feature>
<protein>
    <submittedName>
        <fullName evidence="3">Uncharacterized protein</fullName>
    </submittedName>
</protein>
<evidence type="ECO:0000313" key="4">
    <source>
        <dbReference type="Proteomes" id="UP000324585"/>
    </source>
</evidence>
<gene>
    <name evidence="3" type="ORF">FVE85_6429</name>
</gene>
<feature type="region of interest" description="Disordered" evidence="1">
    <location>
        <begin position="22"/>
        <end position="43"/>
    </location>
</feature>
<proteinExistence type="predicted"/>
<keyword evidence="2" id="KW-1133">Transmembrane helix</keyword>
<keyword evidence="2" id="KW-0812">Transmembrane</keyword>
<reference evidence="4" key="1">
    <citation type="journal article" date="2019" name="Nat. Commun.">
        <title>Expansion of phycobilisome linker gene families in mesophilic red algae.</title>
        <authorList>
            <person name="Lee J."/>
            <person name="Kim D."/>
            <person name="Bhattacharya D."/>
            <person name="Yoon H.S."/>
        </authorList>
    </citation>
    <scope>NUCLEOTIDE SEQUENCE [LARGE SCALE GENOMIC DNA]</scope>
    <source>
        <strain evidence="4">CCMP 1328</strain>
    </source>
</reference>
<evidence type="ECO:0000256" key="2">
    <source>
        <dbReference type="SAM" id="Phobius"/>
    </source>
</evidence>
<sequence>MAGVLGRWGSVVRAGAQASRAPRAQIQVQSRRNMAGGGDHGHEKISWADYRAGKYTLQEWQDANRPIIVGIVFAASALLYVVLKPKKKQAPPTSE</sequence>
<evidence type="ECO:0000313" key="3">
    <source>
        <dbReference type="EMBL" id="KAA8498844.1"/>
    </source>
</evidence>
<dbReference type="Proteomes" id="UP000324585">
    <property type="component" value="Unassembled WGS sequence"/>
</dbReference>
<evidence type="ECO:0000256" key="1">
    <source>
        <dbReference type="SAM" id="MobiDB-lite"/>
    </source>
</evidence>
<keyword evidence="4" id="KW-1185">Reference proteome</keyword>
<name>A0A5J4Z762_PORPP</name>
<organism evidence="3 4">
    <name type="scientific">Porphyridium purpureum</name>
    <name type="common">Red alga</name>
    <name type="synonym">Porphyridium cruentum</name>
    <dbReference type="NCBI Taxonomy" id="35688"/>
    <lineage>
        <taxon>Eukaryota</taxon>
        <taxon>Rhodophyta</taxon>
        <taxon>Bangiophyceae</taxon>
        <taxon>Porphyridiales</taxon>
        <taxon>Porphyridiaceae</taxon>
        <taxon>Porphyridium</taxon>
    </lineage>
</organism>
<keyword evidence="2" id="KW-0472">Membrane</keyword>
<comment type="caution">
    <text evidence="3">The sequence shown here is derived from an EMBL/GenBank/DDBJ whole genome shotgun (WGS) entry which is preliminary data.</text>
</comment>
<dbReference type="EMBL" id="VRMN01000001">
    <property type="protein sequence ID" value="KAA8498844.1"/>
    <property type="molecule type" value="Genomic_DNA"/>
</dbReference>
<accession>A0A5J4Z762</accession>
<dbReference type="AlphaFoldDB" id="A0A5J4Z762"/>